<dbReference type="EMBL" id="CAJOBJ010122105">
    <property type="protein sequence ID" value="CAF4680977.1"/>
    <property type="molecule type" value="Genomic_DNA"/>
</dbReference>
<dbReference type="Proteomes" id="UP000681720">
    <property type="component" value="Unassembled WGS sequence"/>
</dbReference>
<protein>
    <submittedName>
        <fullName evidence="1">Uncharacterized protein</fullName>
    </submittedName>
</protein>
<comment type="caution">
    <text evidence="1">The sequence shown here is derived from an EMBL/GenBank/DDBJ whole genome shotgun (WGS) entry which is preliminary data.</text>
</comment>
<accession>A0A8S3A7U3</accession>
<dbReference type="AlphaFoldDB" id="A0A8S3A7U3"/>
<evidence type="ECO:0000313" key="2">
    <source>
        <dbReference type="EMBL" id="CAF4944058.1"/>
    </source>
</evidence>
<reference evidence="1" key="1">
    <citation type="submission" date="2021-02" db="EMBL/GenBank/DDBJ databases">
        <authorList>
            <person name="Nowell W R."/>
        </authorList>
    </citation>
    <scope>NUCLEOTIDE SEQUENCE</scope>
</reference>
<gene>
    <name evidence="1" type="ORF">GIL414_LOCUS42278</name>
    <name evidence="2" type="ORF">GIL414_LOCUS53973</name>
</gene>
<feature type="non-terminal residue" evidence="1">
    <location>
        <position position="1"/>
    </location>
</feature>
<sequence>DGFINERARGVAPVRDSRFRYEISKVPGPADYELSPLMQDTVLRGTFNSTLNNPILTKLQN</sequence>
<proteinExistence type="predicted"/>
<evidence type="ECO:0000313" key="1">
    <source>
        <dbReference type="EMBL" id="CAF4680977.1"/>
    </source>
</evidence>
<feature type="non-terminal residue" evidence="1">
    <location>
        <position position="61"/>
    </location>
</feature>
<dbReference type="EMBL" id="CAJOBJ010188260">
    <property type="protein sequence ID" value="CAF4944058.1"/>
    <property type="molecule type" value="Genomic_DNA"/>
</dbReference>
<evidence type="ECO:0000313" key="3">
    <source>
        <dbReference type="Proteomes" id="UP000681720"/>
    </source>
</evidence>
<name>A0A8S3A7U3_9BILA</name>
<organism evidence="1 3">
    <name type="scientific">Rotaria magnacalcarata</name>
    <dbReference type="NCBI Taxonomy" id="392030"/>
    <lineage>
        <taxon>Eukaryota</taxon>
        <taxon>Metazoa</taxon>
        <taxon>Spiralia</taxon>
        <taxon>Gnathifera</taxon>
        <taxon>Rotifera</taxon>
        <taxon>Eurotatoria</taxon>
        <taxon>Bdelloidea</taxon>
        <taxon>Philodinida</taxon>
        <taxon>Philodinidae</taxon>
        <taxon>Rotaria</taxon>
    </lineage>
</organism>